<dbReference type="InterPro" id="IPR036438">
    <property type="entry name" value="Insulin-like_sf"/>
</dbReference>
<evidence type="ECO:0000313" key="5">
    <source>
        <dbReference type="Proteomes" id="UP000037069"/>
    </source>
</evidence>
<dbReference type="AlphaFoldDB" id="A0A0L0C4Y9"/>
<dbReference type="EMBL" id="JRES01000911">
    <property type="protein sequence ID" value="KNC27317.1"/>
    <property type="molecule type" value="Genomic_DNA"/>
</dbReference>
<proteinExistence type="predicted"/>
<reference evidence="4 5" key="1">
    <citation type="journal article" date="2015" name="Nat. Commun.">
        <title>Lucilia cuprina genome unlocks parasitic fly biology to underpin future interventions.</title>
        <authorList>
            <person name="Anstead C.A."/>
            <person name="Korhonen P.K."/>
            <person name="Young N.D."/>
            <person name="Hall R.S."/>
            <person name="Jex A.R."/>
            <person name="Murali S.C."/>
            <person name="Hughes D.S."/>
            <person name="Lee S.F."/>
            <person name="Perry T."/>
            <person name="Stroehlein A.J."/>
            <person name="Ansell B.R."/>
            <person name="Breugelmans B."/>
            <person name="Hofmann A."/>
            <person name="Qu J."/>
            <person name="Dugan S."/>
            <person name="Lee S.L."/>
            <person name="Chao H."/>
            <person name="Dinh H."/>
            <person name="Han Y."/>
            <person name="Doddapaneni H.V."/>
            <person name="Worley K.C."/>
            <person name="Muzny D.M."/>
            <person name="Ioannidis P."/>
            <person name="Waterhouse R.M."/>
            <person name="Zdobnov E.M."/>
            <person name="James P.J."/>
            <person name="Bagnall N.H."/>
            <person name="Kotze A.C."/>
            <person name="Gibbs R.A."/>
            <person name="Richards S."/>
            <person name="Batterham P."/>
            <person name="Gasser R.B."/>
        </authorList>
    </citation>
    <scope>NUCLEOTIDE SEQUENCE [LARGE SCALE GENOMIC DNA]</scope>
    <source>
        <strain evidence="4 5">LS</strain>
        <tissue evidence="4">Full body</tissue>
    </source>
</reference>
<evidence type="ECO:0000256" key="3">
    <source>
        <dbReference type="SAM" id="SignalP"/>
    </source>
</evidence>
<dbReference type="Proteomes" id="UP000037069">
    <property type="component" value="Unassembled WGS sequence"/>
</dbReference>
<dbReference type="PROSITE" id="PS51257">
    <property type="entry name" value="PROKAR_LIPOPROTEIN"/>
    <property type="match status" value="1"/>
</dbReference>
<dbReference type="SUPFAM" id="SSF56994">
    <property type="entry name" value="Insulin-like"/>
    <property type="match status" value="1"/>
</dbReference>
<feature type="signal peptide" evidence="3">
    <location>
        <begin position="1"/>
        <end position="26"/>
    </location>
</feature>
<name>A0A0L0C4Y9_LUCCU</name>
<sequence>MNISLKQCYLGLFAILIGCILNNYNAEAIHTEEGLELLFRQRTNSDWEDVWHSETHSRCRDKLVRQLYWACEKDIYRLTRRNHKRTDETFNKRSKSHTFLPMWLQPNIAQTLLRTRRSNAHSITTECCTKTGCTWEEYAEYCPSNKRRNHY</sequence>
<keyword evidence="2 3" id="KW-0732">Signal</keyword>
<evidence type="ECO:0000313" key="4">
    <source>
        <dbReference type="EMBL" id="KNC27317.1"/>
    </source>
</evidence>
<dbReference type="CDD" id="cd04365">
    <property type="entry name" value="IlGF_relaxin_like"/>
    <property type="match status" value="1"/>
</dbReference>
<dbReference type="OrthoDB" id="10044229at2759"/>
<dbReference type="OMA" id="KTGCTWE"/>
<feature type="chain" id="PRO_5005535555" evidence="3">
    <location>
        <begin position="27"/>
        <end position="151"/>
    </location>
</feature>
<keyword evidence="1" id="KW-0165">Cleavage on pair of basic residues</keyword>
<organism evidence="4 5">
    <name type="scientific">Lucilia cuprina</name>
    <name type="common">Green bottle fly</name>
    <name type="synonym">Australian sheep blowfly</name>
    <dbReference type="NCBI Taxonomy" id="7375"/>
    <lineage>
        <taxon>Eukaryota</taxon>
        <taxon>Metazoa</taxon>
        <taxon>Ecdysozoa</taxon>
        <taxon>Arthropoda</taxon>
        <taxon>Hexapoda</taxon>
        <taxon>Insecta</taxon>
        <taxon>Pterygota</taxon>
        <taxon>Neoptera</taxon>
        <taxon>Endopterygota</taxon>
        <taxon>Diptera</taxon>
        <taxon>Brachycera</taxon>
        <taxon>Muscomorpha</taxon>
        <taxon>Oestroidea</taxon>
        <taxon>Calliphoridae</taxon>
        <taxon>Luciliinae</taxon>
        <taxon>Lucilia</taxon>
    </lineage>
</organism>
<gene>
    <name evidence="4" type="ORF">FF38_08965</name>
</gene>
<evidence type="ECO:0000256" key="1">
    <source>
        <dbReference type="ARBA" id="ARBA00022685"/>
    </source>
</evidence>
<protein>
    <submittedName>
        <fullName evidence="4">Putative insulin-like peptide 7</fullName>
    </submittedName>
</protein>
<keyword evidence="5" id="KW-1185">Reference proteome</keyword>
<evidence type="ECO:0000256" key="2">
    <source>
        <dbReference type="ARBA" id="ARBA00022729"/>
    </source>
</evidence>
<dbReference type="GO" id="GO:0005576">
    <property type="term" value="C:extracellular region"/>
    <property type="evidence" value="ECO:0007669"/>
    <property type="project" value="UniProtKB-ARBA"/>
</dbReference>
<comment type="caution">
    <text evidence="4">The sequence shown here is derived from an EMBL/GenBank/DDBJ whole genome shotgun (WGS) entry which is preliminary data.</text>
</comment>
<dbReference type="Gene3D" id="1.10.100.10">
    <property type="entry name" value="Insulin-like"/>
    <property type="match status" value="1"/>
</dbReference>
<accession>A0A0L0C4Y9</accession>
<dbReference type="STRING" id="7375.A0A0L0C4Y9"/>